<sequence>MITLPLSIITHPLFGDSLCVSGSSSATYIHSGLLHHPLAGLQLGADITAKLITTAYLNQQTAKLKKKSSDDASMSPNSKRVHFDFDVLRIVYSVDEENDKPVCI</sequence>
<dbReference type="AlphaFoldDB" id="A0A0M3IIX5"/>
<reference evidence="2" key="1">
    <citation type="submission" date="2017-02" db="UniProtKB">
        <authorList>
            <consortium name="WormBaseParasite"/>
        </authorList>
    </citation>
    <scope>IDENTIFICATION</scope>
</reference>
<dbReference type="WBParaSite" id="ALUE_0001854201-mRNA-1">
    <property type="protein sequence ID" value="ALUE_0001854201-mRNA-1"/>
    <property type="gene ID" value="ALUE_0001854201"/>
</dbReference>
<evidence type="ECO:0000313" key="1">
    <source>
        <dbReference type="Proteomes" id="UP000036681"/>
    </source>
</evidence>
<keyword evidence="1" id="KW-1185">Reference proteome</keyword>
<protein>
    <submittedName>
        <fullName evidence="2">Uncharacterized protein</fullName>
    </submittedName>
</protein>
<proteinExistence type="predicted"/>
<organism evidence="1 2">
    <name type="scientific">Ascaris lumbricoides</name>
    <name type="common">Giant roundworm</name>
    <dbReference type="NCBI Taxonomy" id="6252"/>
    <lineage>
        <taxon>Eukaryota</taxon>
        <taxon>Metazoa</taxon>
        <taxon>Ecdysozoa</taxon>
        <taxon>Nematoda</taxon>
        <taxon>Chromadorea</taxon>
        <taxon>Rhabditida</taxon>
        <taxon>Spirurina</taxon>
        <taxon>Ascaridomorpha</taxon>
        <taxon>Ascaridoidea</taxon>
        <taxon>Ascarididae</taxon>
        <taxon>Ascaris</taxon>
    </lineage>
</organism>
<evidence type="ECO:0000313" key="2">
    <source>
        <dbReference type="WBParaSite" id="ALUE_0001854201-mRNA-1"/>
    </source>
</evidence>
<name>A0A0M3IIX5_ASCLU</name>
<dbReference type="Proteomes" id="UP000036681">
    <property type="component" value="Unplaced"/>
</dbReference>
<accession>A0A0M3IIX5</accession>